<name>A0A2T4IZB1_9HYPH</name>
<accession>A0A2T4IZB1</accession>
<dbReference type="AlphaFoldDB" id="A0A2T4IZB1"/>
<protein>
    <submittedName>
        <fullName evidence="2">DUF2169 domain-containing protein</fullName>
    </submittedName>
</protein>
<dbReference type="RefSeq" id="WP_107648621.1">
    <property type="nucleotide sequence ID" value="NZ_PZJX01000018.1"/>
</dbReference>
<dbReference type="EMBL" id="PZJX01000018">
    <property type="protein sequence ID" value="PTE10908.1"/>
    <property type="molecule type" value="Genomic_DNA"/>
</dbReference>
<evidence type="ECO:0000259" key="1">
    <source>
        <dbReference type="Pfam" id="PF09937"/>
    </source>
</evidence>
<dbReference type="OrthoDB" id="237820at2"/>
<evidence type="ECO:0000313" key="2">
    <source>
        <dbReference type="EMBL" id="PTE10908.1"/>
    </source>
</evidence>
<feature type="domain" description="DUF2169" evidence="1">
    <location>
        <begin position="21"/>
        <end position="310"/>
    </location>
</feature>
<dbReference type="Pfam" id="PF09937">
    <property type="entry name" value="DUF2169"/>
    <property type="match status" value="1"/>
</dbReference>
<gene>
    <name evidence="2" type="ORF">C9427_08160</name>
</gene>
<proteinExistence type="predicted"/>
<organism evidence="2 3">
    <name type="scientific">Mesorhizobium helmanticense</name>
    <dbReference type="NCBI Taxonomy" id="1776423"/>
    <lineage>
        <taxon>Bacteria</taxon>
        <taxon>Pseudomonadati</taxon>
        <taxon>Pseudomonadota</taxon>
        <taxon>Alphaproteobacteria</taxon>
        <taxon>Hyphomicrobiales</taxon>
        <taxon>Phyllobacteriaceae</taxon>
        <taxon>Mesorhizobium</taxon>
    </lineage>
</organism>
<comment type="caution">
    <text evidence="2">The sequence shown here is derived from an EMBL/GenBank/DDBJ whole genome shotgun (WGS) entry which is preliminary data.</text>
</comment>
<keyword evidence="3" id="KW-1185">Reference proteome</keyword>
<dbReference type="InterPro" id="IPR018683">
    <property type="entry name" value="DUF2169"/>
</dbReference>
<evidence type="ECO:0000313" key="3">
    <source>
        <dbReference type="Proteomes" id="UP000240259"/>
    </source>
</evidence>
<sequence>MLPLSNQTPFAAEGLWTRDERGQEVWLVAIKASFQIDPDGKQTPLKEQVPINMAPVFAADPNELFDDDDFHIEKKHTDVLVEGHVYAPKSQPNVECTARLKVGDLDKIINVTGDRIFVPGPVSFRMSRPEPFVKMPISWRRTYGGTDMEGSKPDWDQRNPIGAGFAVNPQRLVGRTAPNFEYRDAPYRDHRSGRPASFGPVAHHWQPRAKYAGTYGEEWKKTRDPLLPHDFNRLYYQCAPEDQQTKKPLVGYEDVRLGGLNADGFMQFLLPRITFDITTHFKNKPDVKHEEPSIQTLRLRPDDRQFSITWLSALPVPYDEEKLSTTTIRIRRRAGVSPAVSRTGVWTGSD</sequence>
<reference evidence="2 3" key="1">
    <citation type="submission" date="2018-03" db="EMBL/GenBank/DDBJ databases">
        <title>Genome sequence of the symbiotic type strain Mesorhizobium helmanticense CSLC115NT isolated from Lotus corniculatus nodules.</title>
        <authorList>
            <person name="Sannazzaro A.I."/>
            <person name="Torres Tejerizo G.A."/>
            <person name="Dip D."/>
            <person name="Caballero M."/>
            <person name="Pistorio M."/>
            <person name="Estrella M.J."/>
        </authorList>
    </citation>
    <scope>NUCLEOTIDE SEQUENCE [LARGE SCALE GENOMIC DNA]</scope>
    <source>
        <strain evidence="2 3">CSLC115N</strain>
    </source>
</reference>
<dbReference type="Proteomes" id="UP000240259">
    <property type="component" value="Unassembled WGS sequence"/>
</dbReference>